<feature type="domain" description="HTH lacI-type" evidence="4">
    <location>
        <begin position="2"/>
        <end position="56"/>
    </location>
</feature>
<evidence type="ECO:0000313" key="6">
    <source>
        <dbReference type="Proteomes" id="UP001549037"/>
    </source>
</evidence>
<accession>A0ABV2JD51</accession>
<keyword evidence="1" id="KW-0805">Transcription regulation</keyword>
<dbReference type="Pfam" id="PF13377">
    <property type="entry name" value="Peripla_BP_3"/>
    <property type="match status" value="1"/>
</dbReference>
<dbReference type="EMBL" id="JBEPLN010000003">
    <property type="protein sequence ID" value="MET3633689.1"/>
    <property type="molecule type" value="Genomic_DNA"/>
</dbReference>
<dbReference type="PANTHER" id="PTHR30146:SF109">
    <property type="entry name" value="HTH-TYPE TRANSCRIPTIONAL REGULATOR GALS"/>
    <property type="match status" value="1"/>
</dbReference>
<dbReference type="InterPro" id="IPR028082">
    <property type="entry name" value="Peripla_BP_I"/>
</dbReference>
<dbReference type="Proteomes" id="UP001549037">
    <property type="component" value="Unassembled WGS sequence"/>
</dbReference>
<dbReference type="InterPro" id="IPR046335">
    <property type="entry name" value="LacI/GalR-like_sensor"/>
</dbReference>
<comment type="caution">
    <text evidence="5">The sequence shown here is derived from an EMBL/GenBank/DDBJ whole genome shotgun (WGS) entry which is preliminary data.</text>
</comment>
<dbReference type="Pfam" id="PF00356">
    <property type="entry name" value="LacI"/>
    <property type="match status" value="1"/>
</dbReference>
<dbReference type="SUPFAM" id="SSF47413">
    <property type="entry name" value="lambda repressor-like DNA-binding domains"/>
    <property type="match status" value="1"/>
</dbReference>
<name>A0ABV2JD51_9STRE</name>
<dbReference type="CDD" id="cd01392">
    <property type="entry name" value="HTH_LacI"/>
    <property type="match status" value="1"/>
</dbReference>
<evidence type="ECO:0000259" key="4">
    <source>
        <dbReference type="PROSITE" id="PS50932"/>
    </source>
</evidence>
<dbReference type="InterPro" id="IPR000843">
    <property type="entry name" value="HTH_LacI"/>
</dbReference>
<sequence>MVTIKDVAERAGVNPSTVSRALKDSSAISQKTKDRVKKAMDELGYVPNVAAKMLASGLTRSVGVILPPLTKDRVAQPFFMEILTVINNEAKKRSFTVSIATASTVEELTEHVELMYKQRRVDGFIVLYSQKDDPVREYLTAQNIPFVVVGEPEELGNEITYIDNDNQLMGRTAVDVLIENGHDKILFVTDDLNSQVFSERYLGYQIEMTKRGLVAEYPILFDKEDALSLDAFKSLLDKTEATALVVVDDMLSVRVIQFLSFYDINVPHDVSIVSFNNSSYAKIIHPYLTTFDINIPQLGKASLARLLDKLDVSKDENEKVIVPFTLKKRESVRNLKK</sequence>
<evidence type="ECO:0000256" key="2">
    <source>
        <dbReference type="ARBA" id="ARBA00023125"/>
    </source>
</evidence>
<dbReference type="PROSITE" id="PS50932">
    <property type="entry name" value="HTH_LACI_2"/>
    <property type="match status" value="1"/>
</dbReference>
<dbReference type="Gene3D" id="3.40.50.2300">
    <property type="match status" value="2"/>
</dbReference>
<evidence type="ECO:0000256" key="1">
    <source>
        <dbReference type="ARBA" id="ARBA00023015"/>
    </source>
</evidence>
<dbReference type="InterPro" id="IPR010982">
    <property type="entry name" value="Lambda_DNA-bd_dom_sf"/>
</dbReference>
<keyword evidence="3" id="KW-0804">Transcription</keyword>
<dbReference type="RefSeq" id="WP_354367457.1">
    <property type="nucleotide sequence ID" value="NZ_JBEPLN010000003.1"/>
</dbReference>
<gene>
    <name evidence="5" type="ORF">ABID28_000322</name>
</gene>
<proteinExistence type="predicted"/>
<dbReference type="SMART" id="SM00354">
    <property type="entry name" value="HTH_LACI"/>
    <property type="match status" value="1"/>
</dbReference>
<reference evidence="5 6" key="1">
    <citation type="submission" date="2024-06" db="EMBL/GenBank/DDBJ databases">
        <title>Genomic Encyclopedia of Type Strains, Phase IV (KMG-IV): sequencing the most valuable type-strain genomes for metagenomic binning, comparative biology and taxonomic classification.</title>
        <authorList>
            <person name="Goeker M."/>
        </authorList>
    </citation>
    <scope>NUCLEOTIDE SEQUENCE [LARGE SCALE GENOMIC DNA]</scope>
    <source>
        <strain evidence="5 6">DSM 28302</strain>
    </source>
</reference>
<dbReference type="CDD" id="cd06294">
    <property type="entry name" value="PBP1_MalR-like"/>
    <property type="match status" value="1"/>
</dbReference>
<evidence type="ECO:0000256" key="3">
    <source>
        <dbReference type="ARBA" id="ARBA00023163"/>
    </source>
</evidence>
<protein>
    <submittedName>
        <fullName evidence="5">LacI family transcriptional regulator</fullName>
    </submittedName>
</protein>
<dbReference type="Gene3D" id="1.10.260.40">
    <property type="entry name" value="lambda repressor-like DNA-binding domains"/>
    <property type="match status" value="1"/>
</dbReference>
<keyword evidence="6" id="KW-1185">Reference proteome</keyword>
<keyword evidence="2" id="KW-0238">DNA-binding</keyword>
<dbReference type="PANTHER" id="PTHR30146">
    <property type="entry name" value="LACI-RELATED TRANSCRIPTIONAL REPRESSOR"/>
    <property type="match status" value="1"/>
</dbReference>
<dbReference type="SUPFAM" id="SSF53822">
    <property type="entry name" value="Periplasmic binding protein-like I"/>
    <property type="match status" value="1"/>
</dbReference>
<organism evidence="5 6">
    <name type="scientific">Streptococcus porcorum</name>
    <dbReference type="NCBI Taxonomy" id="701526"/>
    <lineage>
        <taxon>Bacteria</taxon>
        <taxon>Bacillati</taxon>
        <taxon>Bacillota</taxon>
        <taxon>Bacilli</taxon>
        <taxon>Lactobacillales</taxon>
        <taxon>Streptococcaceae</taxon>
        <taxon>Streptococcus</taxon>
    </lineage>
</organism>
<evidence type="ECO:0000313" key="5">
    <source>
        <dbReference type="EMBL" id="MET3633689.1"/>
    </source>
</evidence>